<dbReference type="GO" id="GO:1904047">
    <property type="term" value="F:S-adenosyl-L-methionine binding"/>
    <property type="evidence" value="ECO:0007669"/>
    <property type="project" value="TreeGrafter"/>
</dbReference>
<dbReference type="GO" id="GO:0016594">
    <property type="term" value="F:glycine binding"/>
    <property type="evidence" value="ECO:0007669"/>
    <property type="project" value="TreeGrafter"/>
</dbReference>
<evidence type="ECO:0000256" key="2">
    <source>
        <dbReference type="ARBA" id="ARBA00019972"/>
    </source>
</evidence>
<dbReference type="EMBL" id="OX395134">
    <property type="protein sequence ID" value="CAI5784545.1"/>
    <property type="molecule type" value="Genomic_DNA"/>
</dbReference>
<dbReference type="EC" id="2.1.1.20" evidence="1"/>
<evidence type="ECO:0000256" key="1">
    <source>
        <dbReference type="ARBA" id="ARBA00011999"/>
    </source>
</evidence>
<dbReference type="GO" id="GO:0032259">
    <property type="term" value="P:methylation"/>
    <property type="evidence" value="ECO:0007669"/>
    <property type="project" value="UniProtKB-KW"/>
</dbReference>
<evidence type="ECO:0000256" key="5">
    <source>
        <dbReference type="ARBA" id="ARBA00022691"/>
    </source>
</evidence>
<dbReference type="SUPFAM" id="SSF53335">
    <property type="entry name" value="S-adenosyl-L-methionine-dependent methyltransferases"/>
    <property type="match status" value="1"/>
</dbReference>
<dbReference type="GO" id="GO:0017174">
    <property type="term" value="F:glycine N-methyltransferase activity"/>
    <property type="evidence" value="ECO:0007669"/>
    <property type="project" value="UniProtKB-EC"/>
</dbReference>
<reference evidence="8" key="1">
    <citation type="submission" date="2022-12" db="EMBL/GenBank/DDBJ databases">
        <authorList>
            <person name="Alioto T."/>
            <person name="Alioto T."/>
            <person name="Gomez Garrido J."/>
        </authorList>
    </citation>
    <scope>NUCLEOTIDE SEQUENCE</scope>
</reference>
<keyword evidence="5" id="KW-0949">S-adenosyl-L-methionine</keyword>
<sequence>MVDSIYRTRSLGVAAEGLPDQYANGRAAQVWQLYIGDTRSRTAEYKNWLVSLLHAQRCNTVLDLACGTGGGFFEGVCFKRVGNMTPPDMLKMALGGRKFSLLAKMVFKDTEKQYTNKVTMTHEARKPELGRFVLNTTPIPRCSLIHIWTIFGGREITWELHLKSVAKREKPKTLVTLKHRKLTYTETDAHPLSYGPSIFYRFVPPGLSATLAGDFQTTLSGSSHGNAIYLSTTAWLSLSSHCHSAL</sequence>
<dbReference type="GO" id="GO:0046500">
    <property type="term" value="P:S-adenosylmethionine metabolic process"/>
    <property type="evidence" value="ECO:0007669"/>
    <property type="project" value="TreeGrafter"/>
</dbReference>
<accession>A0AA35KUJ4</accession>
<dbReference type="GO" id="GO:0051289">
    <property type="term" value="P:protein homotetramerization"/>
    <property type="evidence" value="ECO:0007669"/>
    <property type="project" value="TreeGrafter"/>
</dbReference>
<organism evidence="8 9">
    <name type="scientific">Podarcis lilfordi</name>
    <name type="common">Lilford's wall lizard</name>
    <dbReference type="NCBI Taxonomy" id="74358"/>
    <lineage>
        <taxon>Eukaryota</taxon>
        <taxon>Metazoa</taxon>
        <taxon>Chordata</taxon>
        <taxon>Craniata</taxon>
        <taxon>Vertebrata</taxon>
        <taxon>Euteleostomi</taxon>
        <taxon>Lepidosauria</taxon>
        <taxon>Squamata</taxon>
        <taxon>Bifurcata</taxon>
        <taxon>Unidentata</taxon>
        <taxon>Episquamata</taxon>
        <taxon>Laterata</taxon>
        <taxon>Lacertibaenia</taxon>
        <taxon>Lacertidae</taxon>
        <taxon>Podarcis</taxon>
    </lineage>
</organism>
<dbReference type="GO" id="GO:0005829">
    <property type="term" value="C:cytosol"/>
    <property type="evidence" value="ECO:0007669"/>
    <property type="project" value="TreeGrafter"/>
</dbReference>
<dbReference type="GO" id="GO:0005542">
    <property type="term" value="F:folic acid binding"/>
    <property type="evidence" value="ECO:0007669"/>
    <property type="project" value="UniProtKB-KW"/>
</dbReference>
<gene>
    <name evidence="8" type="ORF">PODLI_1B029333</name>
</gene>
<evidence type="ECO:0000256" key="4">
    <source>
        <dbReference type="ARBA" id="ARBA00022679"/>
    </source>
</evidence>
<dbReference type="Gene3D" id="3.30.46.10">
    <property type="entry name" value="Glycine N-methyltransferase, chain A, domain 1"/>
    <property type="match status" value="1"/>
</dbReference>
<evidence type="ECO:0000256" key="7">
    <source>
        <dbReference type="ARBA" id="ARBA00048261"/>
    </source>
</evidence>
<dbReference type="GO" id="GO:0046498">
    <property type="term" value="P:S-adenosylhomocysteine metabolic process"/>
    <property type="evidence" value="ECO:0007669"/>
    <property type="project" value="TreeGrafter"/>
</dbReference>
<protein>
    <recommendedName>
        <fullName evidence="2">Glycine N-methyltransferase</fullName>
        <ecNumber evidence="1">2.1.1.20</ecNumber>
    </recommendedName>
</protein>
<name>A0AA35KUJ4_9SAUR</name>
<evidence type="ECO:0000256" key="3">
    <source>
        <dbReference type="ARBA" id="ARBA00022603"/>
    </source>
</evidence>
<keyword evidence="4" id="KW-0808">Transferase</keyword>
<dbReference type="PANTHER" id="PTHR16458">
    <property type="entry name" value="GLYCINE N-METHYLTRANSFERASE"/>
    <property type="match status" value="1"/>
</dbReference>
<keyword evidence="9" id="KW-1185">Reference proteome</keyword>
<dbReference type="GO" id="GO:1901052">
    <property type="term" value="P:sarcosine metabolic process"/>
    <property type="evidence" value="ECO:0007669"/>
    <property type="project" value="TreeGrafter"/>
</dbReference>
<dbReference type="InterPro" id="IPR029063">
    <property type="entry name" value="SAM-dependent_MTases_sf"/>
</dbReference>
<keyword evidence="6" id="KW-0290">Folate-binding</keyword>
<dbReference type="GO" id="GO:0042802">
    <property type="term" value="F:identical protein binding"/>
    <property type="evidence" value="ECO:0007669"/>
    <property type="project" value="TreeGrafter"/>
</dbReference>
<evidence type="ECO:0000256" key="6">
    <source>
        <dbReference type="ARBA" id="ARBA00022954"/>
    </source>
</evidence>
<keyword evidence="3" id="KW-0489">Methyltransferase</keyword>
<dbReference type="GO" id="GO:0006730">
    <property type="term" value="P:one-carbon metabolic process"/>
    <property type="evidence" value="ECO:0007669"/>
    <property type="project" value="TreeGrafter"/>
</dbReference>
<evidence type="ECO:0000313" key="8">
    <source>
        <dbReference type="EMBL" id="CAI5784545.1"/>
    </source>
</evidence>
<dbReference type="GO" id="GO:0006111">
    <property type="term" value="P:regulation of gluconeogenesis"/>
    <property type="evidence" value="ECO:0007669"/>
    <property type="project" value="TreeGrafter"/>
</dbReference>
<evidence type="ECO:0000313" key="9">
    <source>
        <dbReference type="Proteomes" id="UP001178461"/>
    </source>
</evidence>
<dbReference type="Proteomes" id="UP001178461">
    <property type="component" value="Chromosome 9"/>
</dbReference>
<dbReference type="InterPro" id="IPR014369">
    <property type="entry name" value="Gly/Sar_N_MeTrfase"/>
</dbReference>
<feature type="non-terminal residue" evidence="8">
    <location>
        <position position="246"/>
    </location>
</feature>
<proteinExistence type="predicted"/>
<dbReference type="AlphaFoldDB" id="A0AA35KUJ4"/>
<dbReference type="PANTHER" id="PTHR16458:SF2">
    <property type="entry name" value="GLYCINE N-METHYLTRANSFERASE"/>
    <property type="match status" value="1"/>
</dbReference>
<comment type="catalytic activity">
    <reaction evidence="7">
        <text>glycine + S-adenosyl-L-methionine = sarcosine + S-adenosyl-L-homocysteine + H(+)</text>
        <dbReference type="Rhea" id="RHEA:19937"/>
        <dbReference type="ChEBI" id="CHEBI:15378"/>
        <dbReference type="ChEBI" id="CHEBI:57305"/>
        <dbReference type="ChEBI" id="CHEBI:57433"/>
        <dbReference type="ChEBI" id="CHEBI:57856"/>
        <dbReference type="ChEBI" id="CHEBI:59789"/>
        <dbReference type="EC" id="2.1.1.20"/>
    </reaction>
    <physiologicalReaction direction="left-to-right" evidence="7">
        <dbReference type="Rhea" id="RHEA:19938"/>
    </physiologicalReaction>
</comment>